<feature type="coiled-coil region" evidence="1">
    <location>
        <begin position="144"/>
        <end position="185"/>
    </location>
</feature>
<dbReference type="PANTHER" id="PTHR21666:SF270">
    <property type="entry name" value="MUREIN HYDROLASE ACTIVATOR ENVC"/>
    <property type="match status" value="1"/>
</dbReference>
<dbReference type="CDD" id="cd12797">
    <property type="entry name" value="M23_peptidase"/>
    <property type="match status" value="2"/>
</dbReference>
<dbReference type="GO" id="GO:0004222">
    <property type="term" value="F:metalloendopeptidase activity"/>
    <property type="evidence" value="ECO:0007669"/>
    <property type="project" value="TreeGrafter"/>
</dbReference>
<dbReference type="AlphaFoldDB" id="A0A0G0P1B3"/>
<gene>
    <name evidence="4" type="ORF">UT17_C0004G0237</name>
</gene>
<keyword evidence="2" id="KW-0732">Signal</keyword>
<evidence type="ECO:0000259" key="3">
    <source>
        <dbReference type="Pfam" id="PF01551"/>
    </source>
</evidence>
<feature type="domain" description="M23ase beta-sheet core" evidence="3">
    <location>
        <begin position="233"/>
        <end position="270"/>
    </location>
</feature>
<dbReference type="Proteomes" id="UP000034774">
    <property type="component" value="Unassembled WGS sequence"/>
</dbReference>
<dbReference type="STRING" id="1618572.UT17_C0004G0237"/>
<dbReference type="Gene3D" id="6.10.250.3150">
    <property type="match status" value="1"/>
</dbReference>
<evidence type="ECO:0000256" key="2">
    <source>
        <dbReference type="SAM" id="SignalP"/>
    </source>
</evidence>
<dbReference type="SUPFAM" id="SSF51261">
    <property type="entry name" value="Duplicated hybrid motif"/>
    <property type="match status" value="2"/>
</dbReference>
<dbReference type="InterPro" id="IPR050570">
    <property type="entry name" value="Cell_wall_metabolism_enzyme"/>
</dbReference>
<dbReference type="EMBL" id="LBVU01000004">
    <property type="protein sequence ID" value="KKQ91889.1"/>
    <property type="molecule type" value="Genomic_DNA"/>
</dbReference>
<evidence type="ECO:0000313" key="5">
    <source>
        <dbReference type="Proteomes" id="UP000034774"/>
    </source>
</evidence>
<organism evidence="4 5">
    <name type="scientific">Candidatus Woesebacteria bacterium GW2011_GWB1_39_10</name>
    <dbReference type="NCBI Taxonomy" id="1618572"/>
    <lineage>
        <taxon>Bacteria</taxon>
        <taxon>Candidatus Woeseibacteriota</taxon>
    </lineage>
</organism>
<evidence type="ECO:0000313" key="4">
    <source>
        <dbReference type="EMBL" id="KKQ91889.1"/>
    </source>
</evidence>
<dbReference type="PANTHER" id="PTHR21666">
    <property type="entry name" value="PEPTIDASE-RELATED"/>
    <property type="match status" value="1"/>
</dbReference>
<proteinExistence type="predicted"/>
<dbReference type="Pfam" id="PF01551">
    <property type="entry name" value="Peptidase_M23"/>
    <property type="match status" value="1"/>
</dbReference>
<evidence type="ECO:0000256" key="1">
    <source>
        <dbReference type="SAM" id="Coils"/>
    </source>
</evidence>
<dbReference type="Gene3D" id="2.70.70.10">
    <property type="entry name" value="Glucose Permease (Domain IIA)"/>
    <property type="match status" value="2"/>
</dbReference>
<name>A0A0G0P1B3_9BACT</name>
<feature type="signal peptide" evidence="2">
    <location>
        <begin position="1"/>
        <end position="28"/>
    </location>
</feature>
<feature type="chain" id="PRO_5002533803" description="M23ase beta-sheet core domain-containing protein" evidence="2">
    <location>
        <begin position="29"/>
        <end position="377"/>
    </location>
</feature>
<dbReference type="InterPro" id="IPR016047">
    <property type="entry name" value="M23ase_b-sheet_dom"/>
</dbReference>
<keyword evidence="1" id="KW-0175">Coiled coil</keyword>
<protein>
    <recommendedName>
        <fullName evidence="3">M23ase beta-sheet core domain-containing protein</fullName>
    </recommendedName>
</protein>
<comment type="caution">
    <text evidence="4">The sequence shown here is derived from an EMBL/GenBank/DDBJ whole genome shotgun (WGS) entry which is preliminary data.</text>
</comment>
<reference evidence="4 5" key="1">
    <citation type="journal article" date="2015" name="Nature">
        <title>rRNA introns, odd ribosomes, and small enigmatic genomes across a large radiation of phyla.</title>
        <authorList>
            <person name="Brown C.T."/>
            <person name="Hug L.A."/>
            <person name="Thomas B.C."/>
            <person name="Sharon I."/>
            <person name="Castelle C.J."/>
            <person name="Singh A."/>
            <person name="Wilkins M.J."/>
            <person name="Williams K.H."/>
            <person name="Banfield J.F."/>
        </authorList>
    </citation>
    <scope>NUCLEOTIDE SEQUENCE [LARGE SCALE GENOMIC DNA]</scope>
</reference>
<dbReference type="InterPro" id="IPR011055">
    <property type="entry name" value="Dup_hybrid_motif"/>
</dbReference>
<accession>A0A0G0P1B3</accession>
<sequence length="377" mass="41793">MRNAKNFLVFATILLALVLIGRLSSVLADDCDNIPSTPDRIDEKIKCLESAVLQKKTQASTLKNQIAQFDAQIRLNTLKIADTEDKILLLGGRIDQLEISLESLTKAFSSRAVETYRMSRFETNFTFVITAPDINDAVSRFHYLKRIQEEDRSLLERLQTAQTTYQNQKQDQEELQTQLTKQKANLGAQKIAKANLLTATKNDESKYQSLLSQALAEKAAVEKALISGIKVGPVKAGDAIALIGNSGYPGCSTGKHLHFEIRKDNVWVDPSTYLQNKVVNDEEKGGNVNIGSGNWQWPIQDTVRLTQHFGHTPWSWKYSYSGGIHTGFDMVSTSSDVIRAPADGDLFKSAESCGGSTINIVYIEHGNGVVSLYLHVQ</sequence>